<evidence type="ECO:0000256" key="1">
    <source>
        <dbReference type="SAM" id="Phobius"/>
    </source>
</evidence>
<keyword evidence="3" id="KW-1185">Reference proteome</keyword>
<protein>
    <submittedName>
        <fullName evidence="2">Type IV pilin protein</fullName>
    </submittedName>
</protein>
<dbReference type="EMBL" id="JAGSPM010000004">
    <property type="protein sequence ID" value="MBR7746772.1"/>
    <property type="molecule type" value="Genomic_DNA"/>
</dbReference>
<comment type="caution">
    <text evidence="2">The sequence shown here is derived from an EMBL/GenBank/DDBJ whole genome shotgun (WGS) entry which is preliminary data.</text>
</comment>
<dbReference type="NCBIfam" id="TIGR02532">
    <property type="entry name" value="IV_pilin_GFxxxE"/>
    <property type="match status" value="1"/>
</dbReference>
<reference evidence="2 3" key="1">
    <citation type="submission" date="2021-04" db="EMBL/GenBank/DDBJ databases">
        <title>novel species isolated from subtropical streams in China.</title>
        <authorList>
            <person name="Lu H."/>
        </authorList>
    </citation>
    <scope>NUCLEOTIDE SEQUENCE [LARGE SCALE GENOMIC DNA]</scope>
    <source>
        <strain evidence="2 3">BYS107W</strain>
    </source>
</reference>
<organism evidence="2 3">
    <name type="scientific">Undibacterium baiyunense</name>
    <dbReference type="NCBI Taxonomy" id="2828731"/>
    <lineage>
        <taxon>Bacteria</taxon>
        <taxon>Pseudomonadati</taxon>
        <taxon>Pseudomonadota</taxon>
        <taxon>Betaproteobacteria</taxon>
        <taxon>Burkholderiales</taxon>
        <taxon>Oxalobacteraceae</taxon>
        <taxon>Undibacterium</taxon>
    </lineage>
</organism>
<dbReference type="AlphaFoldDB" id="A0A941DIC7"/>
<keyword evidence="1" id="KW-0812">Transmembrane</keyword>
<dbReference type="Pfam" id="PF16732">
    <property type="entry name" value="ComP_DUS"/>
    <property type="match status" value="1"/>
</dbReference>
<dbReference type="Proteomes" id="UP000680158">
    <property type="component" value="Unassembled WGS sequence"/>
</dbReference>
<evidence type="ECO:0000313" key="2">
    <source>
        <dbReference type="EMBL" id="MBR7746772.1"/>
    </source>
</evidence>
<evidence type="ECO:0000313" key="3">
    <source>
        <dbReference type="Proteomes" id="UP000680158"/>
    </source>
</evidence>
<proteinExistence type="predicted"/>
<dbReference type="InterPro" id="IPR031982">
    <property type="entry name" value="PilE-like"/>
</dbReference>
<keyword evidence="1" id="KW-1133">Transmembrane helix</keyword>
<dbReference type="GO" id="GO:0043683">
    <property type="term" value="P:type IV pilus assembly"/>
    <property type="evidence" value="ECO:0007669"/>
    <property type="project" value="InterPro"/>
</dbReference>
<dbReference type="InterPro" id="IPR012902">
    <property type="entry name" value="N_methyl_site"/>
</dbReference>
<keyword evidence="1" id="KW-0472">Membrane</keyword>
<dbReference type="SUPFAM" id="SSF54523">
    <property type="entry name" value="Pili subunits"/>
    <property type="match status" value="1"/>
</dbReference>
<name>A0A941DIC7_9BURK</name>
<gene>
    <name evidence="2" type="ORF">KDM92_09280</name>
</gene>
<dbReference type="Gene3D" id="3.30.700.10">
    <property type="entry name" value="Glycoprotein, Type 4 Pilin"/>
    <property type="match status" value="1"/>
</dbReference>
<feature type="transmembrane region" description="Helical" evidence="1">
    <location>
        <begin position="12"/>
        <end position="33"/>
    </location>
</feature>
<dbReference type="Pfam" id="PF07963">
    <property type="entry name" value="N_methyl"/>
    <property type="match status" value="1"/>
</dbReference>
<accession>A0A941DIC7</accession>
<sequence>MITRNNRMGFTLIELMIVVAIISIISAFAYPSYRENIRRGNRADVRALMLENAQFMERFFTENNSYLQTAGAAPTPPVLPNTVSPRGATGTRVNYNIAFRAVPARTATTFAIEAVPVNGMASDACATLTYNHLGQRGTEGTLTGGMTTDTCWSK</sequence>
<dbReference type="InterPro" id="IPR045584">
    <property type="entry name" value="Pilin-like"/>
</dbReference>